<dbReference type="AlphaFoldDB" id="A0A5C5XFK1"/>
<reference evidence="2 3" key="1">
    <citation type="submission" date="2019-02" db="EMBL/GenBank/DDBJ databases">
        <title>Deep-cultivation of Planctomycetes and their phenomic and genomic characterization uncovers novel biology.</title>
        <authorList>
            <person name="Wiegand S."/>
            <person name="Jogler M."/>
            <person name="Boedeker C."/>
            <person name="Pinto D."/>
            <person name="Vollmers J."/>
            <person name="Rivas-Marin E."/>
            <person name="Kohn T."/>
            <person name="Peeters S.H."/>
            <person name="Heuer A."/>
            <person name="Rast P."/>
            <person name="Oberbeckmann S."/>
            <person name="Bunk B."/>
            <person name="Jeske O."/>
            <person name="Meyerdierks A."/>
            <person name="Storesund J.E."/>
            <person name="Kallscheuer N."/>
            <person name="Luecker S."/>
            <person name="Lage O.M."/>
            <person name="Pohl T."/>
            <person name="Merkel B.J."/>
            <person name="Hornburger P."/>
            <person name="Mueller R.-W."/>
            <person name="Bruemmer F."/>
            <person name="Labrenz M."/>
            <person name="Spormann A.M."/>
            <person name="Op Den Camp H."/>
            <person name="Overmann J."/>
            <person name="Amann R."/>
            <person name="Jetten M.S.M."/>
            <person name="Mascher T."/>
            <person name="Medema M.H."/>
            <person name="Devos D.P."/>
            <person name="Kaster A.-K."/>
            <person name="Ovreas L."/>
            <person name="Rohde M."/>
            <person name="Galperin M.Y."/>
            <person name="Jogler C."/>
        </authorList>
    </citation>
    <scope>NUCLEOTIDE SEQUENCE [LARGE SCALE GENOMIC DNA]</scope>
    <source>
        <strain evidence="2 3">Pan54</strain>
    </source>
</reference>
<proteinExistence type="predicted"/>
<feature type="region of interest" description="Disordered" evidence="1">
    <location>
        <begin position="510"/>
        <end position="561"/>
    </location>
</feature>
<comment type="caution">
    <text evidence="2">The sequence shown here is derived from an EMBL/GenBank/DDBJ whole genome shotgun (WGS) entry which is preliminary data.</text>
</comment>
<sequence length="561" mass="62954">MQFSDLSFGRFLSTSLILLLLTSGGIVTTVEAKDCFLTIGGGYSPTGNQISLERNVEYFQRVLAEAYEGDVQHDILFSDGSDPQRDLQYYNSQQPLPRIYELLGQVFETESGQDYRYRNHQIGNLRGPSSVAEWDRWVNEVGAKMTADDRLFIYATAHGGKSSDKKRSGNTYLYLWNKEKISVEQFANSLRKLPENVPVVLVMVQCYSGGFANSMFPNGDPAQPLDNRDIVGFFATIETQPAAGCTADIHEENYHEYSSSFWAAISGSTRTQEEVSNCDCNGDGQMSFSEAHSYTVATSTTIDIPISTSDVFLRTYSKTSGEVAEDANLLTESSSIEELRQSARPNQAFALTELGKHLELTGDDWQAAVAEKKKLLEATKKSLDSEAYSLKRQWTSKKSVIRKELLTKWPELNNRWHPLVPQIIAEQQAEVIEAIESHPEFADWQKLHSQHEEFSVKKLDNRKDLAKCERVLYLLKTLALTSNLRHFASDELQQRYAKIVALEAMSLGSEGSKQHEMTTITARKVSAAESIEKKEVTPEKTKAVPPPKPKQTDEQPAADDR</sequence>
<dbReference type="OrthoDB" id="7064038at2"/>
<dbReference type="EMBL" id="SJPG01000001">
    <property type="protein sequence ID" value="TWT61133.1"/>
    <property type="molecule type" value="Genomic_DNA"/>
</dbReference>
<dbReference type="Gene3D" id="3.40.50.1460">
    <property type="match status" value="1"/>
</dbReference>
<feature type="compositionally biased region" description="Basic and acidic residues" evidence="1">
    <location>
        <begin position="530"/>
        <end position="542"/>
    </location>
</feature>
<protein>
    <recommendedName>
        <fullName evidence="4">Caspase domain protein</fullName>
    </recommendedName>
</protein>
<evidence type="ECO:0000256" key="1">
    <source>
        <dbReference type="SAM" id="MobiDB-lite"/>
    </source>
</evidence>
<dbReference type="RefSeq" id="WP_146503163.1">
    <property type="nucleotide sequence ID" value="NZ_SJPG01000001.1"/>
</dbReference>
<evidence type="ECO:0008006" key="4">
    <source>
        <dbReference type="Google" id="ProtNLM"/>
    </source>
</evidence>
<evidence type="ECO:0000313" key="3">
    <source>
        <dbReference type="Proteomes" id="UP000316095"/>
    </source>
</evidence>
<organism evidence="2 3">
    <name type="scientific">Rubinisphaera italica</name>
    <dbReference type="NCBI Taxonomy" id="2527969"/>
    <lineage>
        <taxon>Bacteria</taxon>
        <taxon>Pseudomonadati</taxon>
        <taxon>Planctomycetota</taxon>
        <taxon>Planctomycetia</taxon>
        <taxon>Planctomycetales</taxon>
        <taxon>Planctomycetaceae</taxon>
        <taxon>Rubinisphaera</taxon>
    </lineage>
</organism>
<keyword evidence="3" id="KW-1185">Reference proteome</keyword>
<accession>A0A5C5XFK1</accession>
<dbReference type="Proteomes" id="UP000316095">
    <property type="component" value="Unassembled WGS sequence"/>
</dbReference>
<evidence type="ECO:0000313" key="2">
    <source>
        <dbReference type="EMBL" id="TWT61133.1"/>
    </source>
</evidence>
<feature type="compositionally biased region" description="Basic and acidic residues" evidence="1">
    <location>
        <begin position="550"/>
        <end position="561"/>
    </location>
</feature>
<name>A0A5C5XFK1_9PLAN</name>
<gene>
    <name evidence="2" type="ORF">Pan54_18680</name>
</gene>